<keyword evidence="7 9" id="KW-0472">Membrane</keyword>
<dbReference type="Pfam" id="PF12451">
    <property type="entry name" value="VPS11_C"/>
    <property type="match status" value="1"/>
</dbReference>
<dbReference type="PIRSF" id="PIRSF007860">
    <property type="entry name" value="VPS11"/>
    <property type="match status" value="1"/>
</dbReference>
<comment type="subunit">
    <text evidence="9">Component of the homotypic vacuole fusion and vacuole protein sorting (HOPS) complex. Component of the class C core vacuole/endosome tethering (CORVET) complex.</text>
</comment>
<evidence type="ECO:0000256" key="11">
    <source>
        <dbReference type="PROSITE-ProRule" id="PRU01006"/>
    </source>
</evidence>
<evidence type="ECO:0000256" key="10">
    <source>
        <dbReference type="PROSITE-ProRule" id="PRU00175"/>
    </source>
</evidence>
<dbReference type="GO" id="GO:0008270">
    <property type="term" value="F:zinc ion binding"/>
    <property type="evidence" value="ECO:0007669"/>
    <property type="project" value="UniProtKB-KW"/>
</dbReference>
<dbReference type="GO" id="GO:0033263">
    <property type="term" value="C:CORVET complex"/>
    <property type="evidence" value="ECO:0007669"/>
    <property type="project" value="UniProtKB-UniRule"/>
</dbReference>
<dbReference type="InterPro" id="IPR024763">
    <property type="entry name" value="VPS11_C"/>
</dbReference>
<comment type="catalytic activity">
    <reaction evidence="9">
        <text>S-ubiquitinyl-[E2 ubiquitin-conjugating enzyme]-L-cysteine + [acceptor protein]-L-lysine = [E2 ubiquitin-conjugating enzyme]-L-cysteine + N(6)-ubiquitinyl-[acceptor protein]-L-lysine.</text>
        <dbReference type="EC" id="2.3.2.27"/>
    </reaction>
</comment>
<comment type="similarity">
    <text evidence="1 9">Belongs to the VPS11 family.</text>
</comment>
<dbReference type="PROSITE" id="PS50236">
    <property type="entry name" value="CHCR"/>
    <property type="match status" value="1"/>
</dbReference>
<dbReference type="PROSITE" id="PS50089">
    <property type="entry name" value="ZF_RING_2"/>
    <property type="match status" value="1"/>
</dbReference>
<dbReference type="GO" id="GO:0030897">
    <property type="term" value="C:HOPS complex"/>
    <property type="evidence" value="ECO:0007669"/>
    <property type="project" value="UniProtKB-UniRule"/>
</dbReference>
<dbReference type="CDD" id="cd16688">
    <property type="entry name" value="RING-H2_Vps11"/>
    <property type="match status" value="1"/>
</dbReference>
<evidence type="ECO:0000313" key="14">
    <source>
        <dbReference type="EMBL" id="KAG2218446.1"/>
    </source>
</evidence>
<dbReference type="Gene3D" id="1.25.40.10">
    <property type="entry name" value="Tetratricopeptide repeat domain"/>
    <property type="match status" value="1"/>
</dbReference>
<evidence type="ECO:0000256" key="5">
    <source>
        <dbReference type="ARBA" id="ARBA00022833"/>
    </source>
</evidence>
<dbReference type="Pfam" id="PF23341">
    <property type="entry name" value="PEP5_VPS11_N"/>
    <property type="match status" value="1"/>
</dbReference>
<evidence type="ECO:0000256" key="4">
    <source>
        <dbReference type="ARBA" id="ARBA00022771"/>
    </source>
</evidence>
<reference evidence="14 15" key="1">
    <citation type="submission" date="2020-12" db="EMBL/GenBank/DDBJ databases">
        <title>Metabolic potential, ecology and presence of endohyphal bacteria is reflected in genomic diversity of Mucoromycotina.</title>
        <authorList>
            <person name="Muszewska A."/>
            <person name="Okrasinska A."/>
            <person name="Steczkiewicz K."/>
            <person name="Drgas O."/>
            <person name="Orlowska M."/>
            <person name="Perlinska-Lenart U."/>
            <person name="Aleksandrzak-Piekarczyk T."/>
            <person name="Szatraj K."/>
            <person name="Zielenkiewicz U."/>
            <person name="Pilsyk S."/>
            <person name="Malc E."/>
            <person name="Mieczkowski P."/>
            <person name="Kruszewska J.S."/>
            <person name="Biernat P."/>
            <person name="Pawlowska J."/>
        </authorList>
    </citation>
    <scope>NUCLEOTIDE SEQUENCE [LARGE SCALE GENOMIC DNA]</scope>
    <source>
        <strain evidence="14 15">CBS 142.35</strain>
    </source>
</reference>
<dbReference type="SUPFAM" id="SSF69322">
    <property type="entry name" value="Tricorn protease domain 2"/>
    <property type="match status" value="1"/>
</dbReference>
<feature type="compositionally biased region" description="Polar residues" evidence="12">
    <location>
        <begin position="607"/>
        <end position="631"/>
    </location>
</feature>
<evidence type="ECO:0000256" key="3">
    <source>
        <dbReference type="ARBA" id="ARBA00022723"/>
    </source>
</evidence>
<evidence type="ECO:0000256" key="9">
    <source>
        <dbReference type="PIRNR" id="PIRNR007860"/>
    </source>
</evidence>
<dbReference type="Pfam" id="PF23356">
    <property type="entry name" value="TPR_PEP5_VPS11"/>
    <property type="match status" value="2"/>
</dbReference>
<dbReference type="InterPro" id="IPR000547">
    <property type="entry name" value="Clathrin_H-chain/VPS_repeat"/>
</dbReference>
<keyword evidence="4 10" id="KW-0863">Zinc-finger</keyword>
<dbReference type="InterPro" id="IPR057307">
    <property type="entry name" value="PEP5_VPS11_N"/>
</dbReference>
<dbReference type="GO" id="GO:0061630">
    <property type="term" value="F:ubiquitin protein ligase activity"/>
    <property type="evidence" value="ECO:0007669"/>
    <property type="project" value="UniProtKB-EC"/>
</dbReference>
<dbReference type="AlphaFoldDB" id="A0A8H7RZ11"/>
<keyword evidence="9" id="KW-0926">Vacuole</keyword>
<comment type="caution">
    <text evidence="14">The sequence shown here is derived from an EMBL/GenBank/DDBJ whole genome shotgun (WGS) entry which is preliminary data.</text>
</comment>
<dbReference type="InterPro" id="IPR016024">
    <property type="entry name" value="ARM-type_fold"/>
</dbReference>
<feature type="repeat" description="CHCR" evidence="11">
    <location>
        <begin position="401"/>
        <end position="549"/>
    </location>
</feature>
<feature type="region of interest" description="Disordered" evidence="12">
    <location>
        <begin position="688"/>
        <end position="718"/>
    </location>
</feature>
<dbReference type="SUPFAM" id="SSF48371">
    <property type="entry name" value="ARM repeat"/>
    <property type="match status" value="1"/>
</dbReference>
<evidence type="ECO:0000256" key="1">
    <source>
        <dbReference type="ARBA" id="ARBA00007070"/>
    </source>
</evidence>
<keyword evidence="2 9" id="KW-0813">Transport</keyword>
<keyword evidence="15" id="KW-1185">Reference proteome</keyword>
<proteinExistence type="inferred from homology"/>
<accession>A0A8H7RZ11</accession>
<dbReference type="InterPro" id="IPR057308">
    <property type="entry name" value="CHCR_PEP5_VPS11"/>
</dbReference>
<dbReference type="Pfam" id="PF17122">
    <property type="entry name" value="zf-C3H2C3"/>
    <property type="match status" value="1"/>
</dbReference>
<keyword evidence="9" id="KW-0833">Ubl conjugation pathway</keyword>
<feature type="compositionally biased region" description="Polar residues" evidence="12">
    <location>
        <begin position="703"/>
        <end position="714"/>
    </location>
</feature>
<evidence type="ECO:0000256" key="8">
    <source>
        <dbReference type="ARBA" id="ARBA00029433"/>
    </source>
</evidence>
<dbReference type="InterPro" id="IPR011990">
    <property type="entry name" value="TPR-like_helical_dom_sf"/>
</dbReference>
<dbReference type="OrthoDB" id="26184at2759"/>
<keyword evidence="3" id="KW-0479">Metal-binding</keyword>
<dbReference type="InterPro" id="IPR001841">
    <property type="entry name" value="Znf_RING"/>
</dbReference>
<gene>
    <name evidence="14" type="ORF">INT45_003633</name>
</gene>
<dbReference type="GO" id="GO:0048284">
    <property type="term" value="P:organelle fusion"/>
    <property type="evidence" value="ECO:0007669"/>
    <property type="project" value="TreeGrafter"/>
</dbReference>
<organism evidence="14 15">
    <name type="scientific">Circinella minor</name>
    <dbReference type="NCBI Taxonomy" id="1195481"/>
    <lineage>
        <taxon>Eukaryota</taxon>
        <taxon>Fungi</taxon>
        <taxon>Fungi incertae sedis</taxon>
        <taxon>Mucoromycota</taxon>
        <taxon>Mucoromycotina</taxon>
        <taxon>Mucoromycetes</taxon>
        <taxon>Mucorales</taxon>
        <taxon>Lichtheimiaceae</taxon>
        <taxon>Circinella</taxon>
    </lineage>
</organism>
<keyword evidence="9" id="KW-0808">Transferase</keyword>
<sequence>MSIAQWRQFNFFDKQQVIDPSDNSKSPAVFQGSDISVITSGQVYISDRNFKTHSFVAYSGGRVTHLKQLKQKNVLVTVGEEDNGTPVVKFWDLDSVDRHKANDKHTATPTCIRMIKIQHGIKPYPVSTIAVLDNMSQLAVGLTSGVVIHVRGDLSKDRTVKQKVIYEGEEPITGLGFREQTKSTILFIVTTDSIMSYNTTANKPTVTTLDEQGCDLGCAIMSDVQEMVVGRDEAIYFYDSTGRGPCFAYDTPKSSLTWFKSNYLVIVSPPVTTTSHLSSAARPALSFSSRRNAMSEFTKVTIFDTANKFIAYVGTFVGGIRSVFCEWNSVWVVGMDGKVYHLDEKDTPTKLEILFKLNLYILAINLAHMQKYDDASIAEIFKKYGDHLYLKGDYDGAIEQYIRTIGQLEPSYVIRKFLDAQRIYNLTNYLQELHSQGLANADHTTLLLNCYTKLKDVSRLDQFIKTDSDLNFDLETAISVCRQAGYYEHAVYLAEKFQEHDLYLDIVIEDMRDYDAALHYIRKLTPHEADKSLQKYSKTLLTHLPEQTTQLLIDLCTGVLTTQTGERINNDSNKVPTQDDALSPTPSTKNTTTALQNLSILPFAGTPNDTGSIHSGNSGLNSTSTPNGMNDSKTHLRKGLSYTPPSARIFMPAFVERPDCLVMLLERVYEKRWGSSNEKLISVAKTGDAASTRSYGNEKHHSNGMNTSQHTLSPQEKEERKTIWNTLLELYLMDEHPVPLMSPQIPAQNNYSQLNERERQKRRKEFRVNALALLKDDSVEYDTNQALVLCQLKQFDEGVVYLYEKTCMYTDILRFWMEKEETDRVIESVRKYGPKDSSLYPMVLTYFSSNPEILSKSTPELLSVINHIDSQNLLPPIQVVQALSQSNVATIGLIKRYIGKKIEHEREDLKQNEELISSYRGETERRRNEIEELQTSARIFQVQKCSGCDGMLDLPAIHFLCRHSYHQRCLGESDRECPQCAIQHRMISEIRRTQEANADRHDLFFEQLDSEEDGFSVIADYFSRNTMAFAKLVD</sequence>
<evidence type="ECO:0000256" key="12">
    <source>
        <dbReference type="SAM" id="MobiDB-lite"/>
    </source>
</evidence>
<dbReference type="PANTHER" id="PTHR23323:SF24">
    <property type="entry name" value="VACUOLAR PROTEIN SORTING-ASSOCIATED PROTEIN 11 HOMOLOG"/>
    <property type="match status" value="1"/>
</dbReference>
<dbReference type="GO" id="GO:0007033">
    <property type="term" value="P:vacuole organization"/>
    <property type="evidence" value="ECO:0007669"/>
    <property type="project" value="TreeGrafter"/>
</dbReference>
<dbReference type="Proteomes" id="UP000646827">
    <property type="component" value="Unassembled WGS sequence"/>
</dbReference>
<feature type="domain" description="RING-type" evidence="13">
    <location>
        <begin position="945"/>
        <end position="980"/>
    </location>
</feature>
<dbReference type="GO" id="GO:0000329">
    <property type="term" value="C:fungal-type vacuole membrane"/>
    <property type="evidence" value="ECO:0007669"/>
    <property type="project" value="UniProtKB-UniRule"/>
</dbReference>
<evidence type="ECO:0000256" key="2">
    <source>
        <dbReference type="ARBA" id="ARBA00022448"/>
    </source>
</evidence>
<dbReference type="PANTHER" id="PTHR23323">
    <property type="entry name" value="VACUOLAR PROTEIN SORTING-ASSOCIATED PROTEIN"/>
    <property type="match status" value="1"/>
</dbReference>
<dbReference type="GO" id="GO:0030674">
    <property type="term" value="F:protein-macromolecule adaptor activity"/>
    <property type="evidence" value="ECO:0007669"/>
    <property type="project" value="TreeGrafter"/>
</dbReference>
<name>A0A8H7RZ11_9FUNG</name>
<evidence type="ECO:0000256" key="6">
    <source>
        <dbReference type="ARBA" id="ARBA00022927"/>
    </source>
</evidence>
<comment type="subcellular location">
    <subcellularLocation>
        <location evidence="8">Endomembrane system</location>
        <topology evidence="8">Peripheral membrane protein</topology>
        <orientation evidence="8">Cytoplasmic side</orientation>
    </subcellularLocation>
    <subcellularLocation>
        <location evidence="9">Vacuole membrane</location>
        <topology evidence="9">Peripheral membrane protein</topology>
        <orientation evidence="9">Cytoplasmic side</orientation>
    </subcellularLocation>
</comment>
<keyword evidence="5" id="KW-0862">Zinc</keyword>
<dbReference type="GO" id="GO:0006886">
    <property type="term" value="P:intracellular protein transport"/>
    <property type="evidence" value="ECO:0007669"/>
    <property type="project" value="UniProtKB-UniRule"/>
</dbReference>
<dbReference type="GO" id="GO:0007032">
    <property type="term" value="P:endosome organization"/>
    <property type="evidence" value="ECO:0007669"/>
    <property type="project" value="TreeGrafter"/>
</dbReference>
<dbReference type="InterPro" id="IPR016528">
    <property type="entry name" value="VPS11"/>
</dbReference>
<feature type="region of interest" description="Disordered" evidence="12">
    <location>
        <begin position="566"/>
        <end position="591"/>
    </location>
</feature>
<evidence type="ECO:0000259" key="13">
    <source>
        <dbReference type="PROSITE" id="PS50089"/>
    </source>
</evidence>
<feature type="region of interest" description="Disordered" evidence="12">
    <location>
        <begin position="606"/>
        <end position="640"/>
    </location>
</feature>
<keyword evidence="6 9" id="KW-0653">Protein transport</keyword>
<evidence type="ECO:0000256" key="7">
    <source>
        <dbReference type="ARBA" id="ARBA00023136"/>
    </source>
</evidence>
<dbReference type="GO" id="GO:0006904">
    <property type="term" value="P:vesicle docking involved in exocytosis"/>
    <property type="evidence" value="ECO:0007669"/>
    <property type="project" value="TreeGrafter"/>
</dbReference>
<protein>
    <recommendedName>
        <fullName evidence="9">E3 ubiquitin-protein ligase PEP5</fullName>
        <ecNumber evidence="9">2.3.2.27</ecNumber>
    </recommendedName>
</protein>
<dbReference type="EMBL" id="JAEPRB010000229">
    <property type="protein sequence ID" value="KAG2218446.1"/>
    <property type="molecule type" value="Genomic_DNA"/>
</dbReference>
<evidence type="ECO:0000313" key="15">
    <source>
        <dbReference type="Proteomes" id="UP000646827"/>
    </source>
</evidence>
<feature type="compositionally biased region" description="Polar residues" evidence="12">
    <location>
        <begin position="566"/>
        <end position="576"/>
    </location>
</feature>
<dbReference type="EC" id="2.3.2.27" evidence="9"/>